<evidence type="ECO:0000259" key="5">
    <source>
        <dbReference type="Pfam" id="PF01494"/>
    </source>
</evidence>
<comment type="caution">
    <text evidence="6">The sequence shown here is derived from an EMBL/GenBank/DDBJ whole genome shotgun (WGS) entry which is preliminary data.</text>
</comment>
<feature type="domain" description="FAD-binding" evidence="5">
    <location>
        <begin position="290"/>
        <end position="355"/>
    </location>
</feature>
<dbReference type="PANTHER" id="PTHR47178">
    <property type="entry name" value="MONOOXYGENASE, FAD-BINDING"/>
    <property type="match status" value="1"/>
</dbReference>
<keyword evidence="7" id="KW-1185">Reference proteome</keyword>
<dbReference type="Gene3D" id="3.50.50.60">
    <property type="entry name" value="FAD/NAD(P)-binding domain"/>
    <property type="match status" value="1"/>
</dbReference>
<name>A0ABU5RBH7_9PSEU</name>
<organism evidence="6 7">
    <name type="scientific">Amycolatopsis heterodermiae</name>
    <dbReference type="NCBI Taxonomy" id="3110235"/>
    <lineage>
        <taxon>Bacteria</taxon>
        <taxon>Bacillati</taxon>
        <taxon>Actinomycetota</taxon>
        <taxon>Actinomycetes</taxon>
        <taxon>Pseudonocardiales</taxon>
        <taxon>Pseudonocardiaceae</taxon>
        <taxon>Amycolatopsis</taxon>
    </lineage>
</organism>
<dbReference type="InterPro" id="IPR036188">
    <property type="entry name" value="FAD/NAD-bd_sf"/>
</dbReference>
<evidence type="ECO:0000256" key="3">
    <source>
        <dbReference type="ARBA" id="ARBA00023002"/>
    </source>
</evidence>
<dbReference type="InterPro" id="IPR002938">
    <property type="entry name" value="FAD-bd"/>
</dbReference>
<dbReference type="RefSeq" id="WP_323331252.1">
    <property type="nucleotide sequence ID" value="NZ_JAYFSI010000007.1"/>
</dbReference>
<dbReference type="Pfam" id="PF01494">
    <property type="entry name" value="FAD_binding_3"/>
    <property type="match status" value="2"/>
</dbReference>
<keyword evidence="3" id="KW-0560">Oxidoreductase</keyword>
<dbReference type="Pfam" id="PF13450">
    <property type="entry name" value="NAD_binding_8"/>
    <property type="match status" value="1"/>
</dbReference>
<dbReference type="PANTHER" id="PTHR47178:SF5">
    <property type="entry name" value="FAD-BINDING DOMAIN-CONTAINING PROTEIN"/>
    <property type="match status" value="1"/>
</dbReference>
<keyword evidence="4" id="KW-0503">Monooxygenase</keyword>
<accession>A0ABU5RBH7</accession>
<proteinExistence type="predicted"/>
<dbReference type="Proteomes" id="UP001304298">
    <property type="component" value="Unassembled WGS sequence"/>
</dbReference>
<gene>
    <name evidence="6" type="ORF">VA596_28480</name>
</gene>
<dbReference type="EMBL" id="JAYFSI010000007">
    <property type="protein sequence ID" value="MEA5363498.1"/>
    <property type="molecule type" value="Genomic_DNA"/>
</dbReference>
<dbReference type="PRINTS" id="PR00420">
    <property type="entry name" value="RNGMNOXGNASE"/>
</dbReference>
<evidence type="ECO:0000256" key="4">
    <source>
        <dbReference type="ARBA" id="ARBA00023033"/>
    </source>
</evidence>
<evidence type="ECO:0000313" key="7">
    <source>
        <dbReference type="Proteomes" id="UP001304298"/>
    </source>
</evidence>
<evidence type="ECO:0000256" key="1">
    <source>
        <dbReference type="ARBA" id="ARBA00022630"/>
    </source>
</evidence>
<keyword evidence="1" id="KW-0285">Flavoprotein</keyword>
<protein>
    <submittedName>
        <fullName evidence="6">NAD(P)/FAD-dependent oxidoreductase</fullName>
    </submittedName>
</protein>
<evidence type="ECO:0000256" key="2">
    <source>
        <dbReference type="ARBA" id="ARBA00022827"/>
    </source>
</evidence>
<sequence length="370" mass="39185">MSDVHVLIAGAGVGGLCLAQGLRAAGVRVSVFERDPDLGERDQGYRIHIDGHGGEALRRCLPEHLYRLYLATSSVPGAGRISTLGTDLTVLSRFDVGNGGEHSAVNRRTLRQILFTGLEQDVHFGHRVTAADQDTGGVRVKFEGGREVHGDVLVGADGVHSAVRATVAPGSAPIDTGLRCVYGRTPLAALPGLPARFFDGFTAVAGGKATLALAAFRARSPFPPELTLVDDYLMWAVVGAAPDEREPVALHRFAQDVVRGWHPELVRIVRHADVPATFRTPIRTSPPVPEWPAGRITVLGDAIHVMPPSGGVGANTALRDAALLAEGLASGDPLTAIAAYEREMREYATAVVRRSNQAAGLRGHGTGEDR</sequence>
<evidence type="ECO:0000313" key="6">
    <source>
        <dbReference type="EMBL" id="MEA5363498.1"/>
    </source>
</evidence>
<feature type="domain" description="FAD-binding" evidence="5">
    <location>
        <begin position="121"/>
        <end position="167"/>
    </location>
</feature>
<reference evidence="6 7" key="1">
    <citation type="submission" date="2023-12" db="EMBL/GenBank/DDBJ databases">
        <title>Amycolatopsis sp. V23-08.</title>
        <authorList>
            <person name="Somphong A."/>
        </authorList>
    </citation>
    <scope>NUCLEOTIDE SEQUENCE [LARGE SCALE GENOMIC DNA]</scope>
    <source>
        <strain evidence="6 7">V23-08</strain>
    </source>
</reference>
<keyword evidence="2" id="KW-0274">FAD</keyword>
<dbReference type="SUPFAM" id="SSF51905">
    <property type="entry name" value="FAD/NAD(P)-binding domain"/>
    <property type="match status" value="1"/>
</dbReference>